<comment type="caution">
    <text evidence="7">The sequence shown here is derived from an EMBL/GenBank/DDBJ whole genome shotgun (WGS) entry which is preliminary data.</text>
</comment>
<dbReference type="InterPro" id="IPR013325">
    <property type="entry name" value="RNA_pol_sigma_r2"/>
</dbReference>
<dbReference type="SUPFAM" id="SSF88659">
    <property type="entry name" value="Sigma3 and sigma4 domains of RNA polymerase sigma factors"/>
    <property type="match status" value="1"/>
</dbReference>
<dbReference type="InterPro" id="IPR007627">
    <property type="entry name" value="RNA_pol_sigma70_r2"/>
</dbReference>
<dbReference type="GO" id="GO:0016987">
    <property type="term" value="F:sigma factor activity"/>
    <property type="evidence" value="ECO:0007669"/>
    <property type="project" value="UniProtKB-KW"/>
</dbReference>
<dbReference type="InterPro" id="IPR036388">
    <property type="entry name" value="WH-like_DNA-bd_sf"/>
</dbReference>
<dbReference type="CDD" id="cd06171">
    <property type="entry name" value="Sigma70_r4"/>
    <property type="match status" value="1"/>
</dbReference>
<reference evidence="7 8" key="1">
    <citation type="submission" date="2018-07" db="EMBL/GenBank/DDBJ databases">
        <title>Genomic Encyclopedia of Type Strains, Phase III (KMG-III): the genomes of soil and plant-associated and newly described type strains.</title>
        <authorList>
            <person name="Whitman W."/>
        </authorList>
    </citation>
    <scope>NUCLEOTIDE SEQUENCE [LARGE SCALE GENOMIC DNA]</scope>
    <source>
        <strain evidence="7 8">CECT 7506</strain>
    </source>
</reference>
<evidence type="ECO:0000259" key="5">
    <source>
        <dbReference type="Pfam" id="PF04542"/>
    </source>
</evidence>
<dbReference type="OrthoDB" id="9782703at2"/>
<dbReference type="InterPro" id="IPR013249">
    <property type="entry name" value="RNA_pol_sigma70_r4_t2"/>
</dbReference>
<gene>
    <name evidence="7" type="ORF">DFP97_1351</name>
</gene>
<dbReference type="InterPro" id="IPR014284">
    <property type="entry name" value="RNA_pol_sigma-70_dom"/>
</dbReference>
<dbReference type="Pfam" id="PF04542">
    <property type="entry name" value="Sigma70_r2"/>
    <property type="match status" value="1"/>
</dbReference>
<dbReference type="InterPro" id="IPR039425">
    <property type="entry name" value="RNA_pol_sigma-70-like"/>
</dbReference>
<keyword evidence="2" id="KW-0805">Transcription regulation</keyword>
<accession>A0A368VGN0</accession>
<dbReference type="Proteomes" id="UP000252415">
    <property type="component" value="Unassembled WGS sequence"/>
</dbReference>
<feature type="domain" description="RNA polymerase sigma factor 70 region 4 type 2" evidence="6">
    <location>
        <begin position="108"/>
        <end position="160"/>
    </location>
</feature>
<evidence type="ECO:0000256" key="1">
    <source>
        <dbReference type="ARBA" id="ARBA00010641"/>
    </source>
</evidence>
<keyword evidence="3" id="KW-0731">Sigma factor</keyword>
<dbReference type="SUPFAM" id="SSF88946">
    <property type="entry name" value="Sigma2 domain of RNA polymerase sigma factors"/>
    <property type="match status" value="1"/>
</dbReference>
<keyword evidence="8" id="KW-1185">Reference proteome</keyword>
<evidence type="ECO:0000313" key="7">
    <source>
        <dbReference type="EMBL" id="RCW40339.1"/>
    </source>
</evidence>
<dbReference type="GO" id="GO:0003677">
    <property type="term" value="F:DNA binding"/>
    <property type="evidence" value="ECO:0007669"/>
    <property type="project" value="InterPro"/>
</dbReference>
<dbReference type="PANTHER" id="PTHR43133:SF51">
    <property type="entry name" value="RNA POLYMERASE SIGMA FACTOR"/>
    <property type="match status" value="1"/>
</dbReference>
<dbReference type="EMBL" id="QPJD01000035">
    <property type="protein sequence ID" value="RCW40339.1"/>
    <property type="molecule type" value="Genomic_DNA"/>
</dbReference>
<dbReference type="Gene3D" id="1.10.1740.10">
    <property type="match status" value="1"/>
</dbReference>
<dbReference type="InterPro" id="IPR013324">
    <property type="entry name" value="RNA_pol_sigma_r3/r4-like"/>
</dbReference>
<dbReference type="Pfam" id="PF08281">
    <property type="entry name" value="Sigma70_r4_2"/>
    <property type="match status" value="1"/>
</dbReference>
<evidence type="ECO:0000313" key="8">
    <source>
        <dbReference type="Proteomes" id="UP000252415"/>
    </source>
</evidence>
<dbReference type="GO" id="GO:0006352">
    <property type="term" value="P:DNA-templated transcription initiation"/>
    <property type="evidence" value="ECO:0007669"/>
    <property type="project" value="InterPro"/>
</dbReference>
<organism evidence="7 8">
    <name type="scientific">Paenibacillus prosopidis</name>
    <dbReference type="NCBI Taxonomy" id="630520"/>
    <lineage>
        <taxon>Bacteria</taxon>
        <taxon>Bacillati</taxon>
        <taxon>Bacillota</taxon>
        <taxon>Bacilli</taxon>
        <taxon>Bacillales</taxon>
        <taxon>Paenibacillaceae</taxon>
        <taxon>Paenibacillus</taxon>
    </lineage>
</organism>
<proteinExistence type="inferred from homology"/>
<dbReference type="AlphaFoldDB" id="A0A368VGN0"/>
<evidence type="ECO:0000256" key="3">
    <source>
        <dbReference type="ARBA" id="ARBA00023082"/>
    </source>
</evidence>
<dbReference type="NCBIfam" id="TIGR02937">
    <property type="entry name" value="sigma70-ECF"/>
    <property type="match status" value="1"/>
</dbReference>
<evidence type="ECO:0000259" key="6">
    <source>
        <dbReference type="Pfam" id="PF08281"/>
    </source>
</evidence>
<sequence length="175" mass="20248">MNWSLDVEKAKNGDNDAFIRLIRLFEVHLYQSAKAFLHTDADCADAMQEAVLRAYRSINSLKEPAYFKTWLIRILINECKRILKSKQSVISLEDISVPTMPEPGFTLFELRDLIDRLESPFKMVAVLYYYSDLSIKEISAELHVPEGTVKSRLSRARELLALHLEDKPKGVRKYE</sequence>
<name>A0A368VGN0_9BACL</name>
<feature type="domain" description="RNA polymerase sigma-70 region 2" evidence="5">
    <location>
        <begin position="23"/>
        <end position="87"/>
    </location>
</feature>
<dbReference type="RefSeq" id="WP_114384216.1">
    <property type="nucleotide sequence ID" value="NZ_QPJD01000035.1"/>
</dbReference>
<evidence type="ECO:0000256" key="2">
    <source>
        <dbReference type="ARBA" id="ARBA00023015"/>
    </source>
</evidence>
<dbReference type="Gene3D" id="1.10.10.10">
    <property type="entry name" value="Winged helix-like DNA-binding domain superfamily/Winged helix DNA-binding domain"/>
    <property type="match status" value="1"/>
</dbReference>
<protein>
    <submittedName>
        <fullName evidence="7">RNA polymerase sigma-70 factor (ECF subfamily)</fullName>
    </submittedName>
</protein>
<keyword evidence="4" id="KW-0804">Transcription</keyword>
<dbReference type="PANTHER" id="PTHR43133">
    <property type="entry name" value="RNA POLYMERASE ECF-TYPE SIGMA FACTO"/>
    <property type="match status" value="1"/>
</dbReference>
<comment type="similarity">
    <text evidence="1">Belongs to the sigma-70 factor family. ECF subfamily.</text>
</comment>
<evidence type="ECO:0000256" key="4">
    <source>
        <dbReference type="ARBA" id="ARBA00023163"/>
    </source>
</evidence>